<keyword evidence="1" id="KW-0812">Transmembrane</keyword>
<gene>
    <name evidence="2" type="ORF">DP923_02545</name>
</gene>
<proteinExistence type="predicted"/>
<evidence type="ECO:0000313" key="2">
    <source>
        <dbReference type="EMBL" id="RAU83961.1"/>
    </source>
</evidence>
<organism evidence="2 3">
    <name type="scientific">Pontibacter arcticus</name>
    <dbReference type="NCBI Taxonomy" id="2080288"/>
    <lineage>
        <taxon>Bacteria</taxon>
        <taxon>Pseudomonadati</taxon>
        <taxon>Bacteroidota</taxon>
        <taxon>Cytophagia</taxon>
        <taxon>Cytophagales</taxon>
        <taxon>Hymenobacteraceae</taxon>
        <taxon>Pontibacter</taxon>
    </lineage>
</organism>
<accession>A0A364RI45</accession>
<dbReference type="EMBL" id="QMDV01000001">
    <property type="protein sequence ID" value="RAU83961.1"/>
    <property type="molecule type" value="Genomic_DNA"/>
</dbReference>
<comment type="caution">
    <text evidence="2">The sequence shown here is derived from an EMBL/GenBank/DDBJ whole genome shotgun (WGS) entry which is preliminary data.</text>
</comment>
<reference evidence="2 3" key="1">
    <citation type="submission" date="2018-06" db="EMBL/GenBank/DDBJ databases">
        <authorList>
            <person name="Liu Z.-W."/>
        </authorList>
    </citation>
    <scope>NUCLEOTIDE SEQUENCE [LARGE SCALE GENOMIC DNA]</scope>
    <source>
        <strain evidence="2 3">2b14</strain>
    </source>
</reference>
<evidence type="ECO:0000256" key="1">
    <source>
        <dbReference type="SAM" id="Phobius"/>
    </source>
</evidence>
<keyword evidence="3" id="KW-1185">Reference proteome</keyword>
<sequence length="154" mass="17675">MVQTKLFDGEQYLMQTVDEKLAFTTHRLIQNPTPWSFRKSKHILLEDIQDCEVKVTGKPIYLILGSIAALFIYYDNSFVLLGSFFLMLYIMTRGQRIHITATDTSMVLPLQVEEQHFNNLLAMVRQARKAGKSKINFSAEELSLASAYHLKQTA</sequence>
<dbReference type="OrthoDB" id="852039at2"/>
<name>A0A364RI45_9BACT</name>
<dbReference type="AlphaFoldDB" id="A0A364RI45"/>
<evidence type="ECO:0000313" key="3">
    <source>
        <dbReference type="Proteomes" id="UP000251692"/>
    </source>
</evidence>
<reference evidence="2 3" key="2">
    <citation type="submission" date="2018-07" db="EMBL/GenBank/DDBJ databases">
        <title>Pontibacter sp. 2b14 genomic sequence and assembly.</title>
        <authorList>
            <person name="Du Z.-J."/>
        </authorList>
    </citation>
    <scope>NUCLEOTIDE SEQUENCE [LARGE SCALE GENOMIC DNA]</scope>
    <source>
        <strain evidence="2 3">2b14</strain>
    </source>
</reference>
<keyword evidence="1" id="KW-0472">Membrane</keyword>
<feature type="transmembrane region" description="Helical" evidence="1">
    <location>
        <begin position="60"/>
        <end position="90"/>
    </location>
</feature>
<keyword evidence="1" id="KW-1133">Transmembrane helix</keyword>
<dbReference type="RefSeq" id="WP_112304047.1">
    <property type="nucleotide sequence ID" value="NZ_QMDV01000001.1"/>
</dbReference>
<dbReference type="Proteomes" id="UP000251692">
    <property type="component" value="Unassembled WGS sequence"/>
</dbReference>
<protein>
    <submittedName>
        <fullName evidence="2">Uncharacterized protein</fullName>
    </submittedName>
</protein>